<evidence type="ECO:0000259" key="3">
    <source>
        <dbReference type="PROSITE" id="PS50042"/>
    </source>
</evidence>
<dbReference type="InterPro" id="IPR018490">
    <property type="entry name" value="cNMP-bd_dom_sf"/>
</dbReference>
<dbReference type="Pfam" id="PF10335">
    <property type="entry name" value="DUF294_C"/>
    <property type="match status" value="1"/>
</dbReference>
<dbReference type="Proteomes" id="UP001595814">
    <property type="component" value="Unassembled WGS sequence"/>
</dbReference>
<evidence type="ECO:0000313" key="5">
    <source>
        <dbReference type="EMBL" id="MFC4097859.1"/>
    </source>
</evidence>
<dbReference type="InterPro" id="IPR046342">
    <property type="entry name" value="CBS_dom_sf"/>
</dbReference>
<dbReference type="Gene3D" id="3.10.580.10">
    <property type="entry name" value="CBS-domain"/>
    <property type="match status" value="1"/>
</dbReference>
<dbReference type="InterPro" id="IPR000644">
    <property type="entry name" value="CBS_dom"/>
</dbReference>
<dbReference type="InterPro" id="IPR005105">
    <property type="entry name" value="GlnD_Uridyltrans_N"/>
</dbReference>
<dbReference type="CDD" id="cd00038">
    <property type="entry name" value="CAP_ED"/>
    <property type="match status" value="1"/>
</dbReference>
<dbReference type="InterPro" id="IPR000595">
    <property type="entry name" value="cNMP-bd_dom"/>
</dbReference>
<dbReference type="Gene3D" id="2.60.120.10">
    <property type="entry name" value="Jelly Rolls"/>
    <property type="match status" value="1"/>
</dbReference>
<dbReference type="PROSITE" id="PS50042">
    <property type="entry name" value="CNMP_BINDING_3"/>
    <property type="match status" value="1"/>
</dbReference>
<evidence type="ECO:0000256" key="1">
    <source>
        <dbReference type="ARBA" id="ARBA00023122"/>
    </source>
</evidence>
<dbReference type="PANTHER" id="PTHR43080:SF2">
    <property type="entry name" value="CBS DOMAIN-CONTAINING PROTEIN"/>
    <property type="match status" value="1"/>
</dbReference>
<dbReference type="Pfam" id="PF03445">
    <property type="entry name" value="DUF294"/>
    <property type="match status" value="1"/>
</dbReference>
<protein>
    <submittedName>
        <fullName evidence="5">DUF294 nucleotidyltransferase-like domain-containing protein</fullName>
    </submittedName>
</protein>
<reference evidence="6" key="1">
    <citation type="journal article" date="2019" name="Int. J. Syst. Evol. Microbiol.">
        <title>The Global Catalogue of Microorganisms (GCM) 10K type strain sequencing project: providing services to taxonomists for standard genome sequencing and annotation.</title>
        <authorList>
            <consortium name="The Broad Institute Genomics Platform"/>
            <consortium name="The Broad Institute Genome Sequencing Center for Infectious Disease"/>
            <person name="Wu L."/>
            <person name="Ma J."/>
        </authorList>
    </citation>
    <scope>NUCLEOTIDE SEQUENCE [LARGE SCALE GENOMIC DNA]</scope>
    <source>
        <strain evidence="6">CECT 7477</strain>
    </source>
</reference>
<proteinExistence type="predicted"/>
<dbReference type="InterPro" id="IPR018821">
    <property type="entry name" value="DUF294_put_nucleoTrafse_sb-bd"/>
</dbReference>
<name>A0ABV8JTY8_9FLAO</name>
<dbReference type="Pfam" id="PF00027">
    <property type="entry name" value="cNMP_binding"/>
    <property type="match status" value="1"/>
</dbReference>
<dbReference type="SUPFAM" id="SSF54631">
    <property type="entry name" value="CBS-domain pair"/>
    <property type="match status" value="1"/>
</dbReference>
<dbReference type="InterPro" id="IPR014710">
    <property type="entry name" value="RmlC-like_jellyroll"/>
</dbReference>
<comment type="caution">
    <text evidence="5">The sequence shown here is derived from an EMBL/GenBank/DDBJ whole genome shotgun (WGS) entry which is preliminary data.</text>
</comment>
<dbReference type="SUPFAM" id="SSF81301">
    <property type="entry name" value="Nucleotidyltransferase"/>
    <property type="match status" value="1"/>
</dbReference>
<dbReference type="EMBL" id="JBHSAW010000025">
    <property type="protein sequence ID" value="MFC4097859.1"/>
    <property type="molecule type" value="Genomic_DNA"/>
</dbReference>
<keyword evidence="6" id="KW-1185">Reference proteome</keyword>
<sequence>MKNTISARVADFLHNYPPFNEIMIRELQILAQEVQIVYKVKDELIFTENEKAHDYFYVVHKGAVSLSKTANGDFVDLCDEGDIFGLRPLMANENYKMEAKAYEESILYAIPIAEFRPFTKNHEGVANFLMESFASNTRNPYSIGKKGKLFQEGQEESIPQNNDYLDLQTINYSKKLISSTSGTTIKTVATLMTQKKIGAMLILKEKLPIGIITDKDLRNKIATGEYPISAKAKDIMSSPVITYPKKMTLAQAQMAMMKSGISHLCITEDGTPNTEAVGIISKHDIMLELGNNPAVLMKAIKRSNKFKKIKTIRRGIMSLLQGYLRQNLPLTLTSKIISELNDACIKQVIAISLEEMDTPPPVSFSWLAMGSQGRSEQLLHTDQDNALVFEDVSQEELETTKSYFLELAKKVTQGLQSIGYKYCPADMMASNPDWCMSLSQWKERTLHWITNPGKDEVLLSSIFFDFNISYGNRELVDELTEHIFSITQKYPIFFVHLASGALQNPSPSGFFRSFLVEENGAHKDFFDLKRRALMPLVDGARVLVLSSQVKSINNTAERFEKLAELEPNNAELFLACSYATKALLKFRTKQGLLHNDSGRFIELETLSKEEKVKLKRTFKTIKELQELIKLRFKVANLVG</sequence>
<feature type="domain" description="CBS" evidence="4">
    <location>
        <begin position="236"/>
        <end position="295"/>
    </location>
</feature>
<evidence type="ECO:0000259" key="4">
    <source>
        <dbReference type="PROSITE" id="PS51371"/>
    </source>
</evidence>
<organism evidence="5 6">
    <name type="scientific">Euzebyella saccharophila</name>
    <dbReference type="NCBI Taxonomy" id="679664"/>
    <lineage>
        <taxon>Bacteria</taxon>
        <taxon>Pseudomonadati</taxon>
        <taxon>Bacteroidota</taxon>
        <taxon>Flavobacteriia</taxon>
        <taxon>Flavobacteriales</taxon>
        <taxon>Flavobacteriaceae</taxon>
        <taxon>Euzebyella</taxon>
    </lineage>
</organism>
<dbReference type="SMART" id="SM00116">
    <property type="entry name" value="CBS"/>
    <property type="match status" value="2"/>
</dbReference>
<dbReference type="RefSeq" id="WP_192462982.1">
    <property type="nucleotide sequence ID" value="NZ_JACYFJ010000005.1"/>
</dbReference>
<gene>
    <name evidence="5" type="ORF">ACFOUT_18385</name>
</gene>
<dbReference type="InterPro" id="IPR051257">
    <property type="entry name" value="Diverse_CBS-Domain"/>
</dbReference>
<evidence type="ECO:0000256" key="2">
    <source>
        <dbReference type="PROSITE-ProRule" id="PRU00703"/>
    </source>
</evidence>
<dbReference type="CDD" id="cd05401">
    <property type="entry name" value="NT_GlnE_GlnD_like"/>
    <property type="match status" value="1"/>
</dbReference>
<feature type="domain" description="Cyclic nucleotide-binding" evidence="3">
    <location>
        <begin position="54"/>
        <end position="136"/>
    </location>
</feature>
<keyword evidence="1 2" id="KW-0129">CBS domain</keyword>
<dbReference type="PROSITE" id="PS51371">
    <property type="entry name" value="CBS"/>
    <property type="match status" value="2"/>
</dbReference>
<dbReference type="PANTHER" id="PTHR43080">
    <property type="entry name" value="CBS DOMAIN-CONTAINING PROTEIN CBSX3, MITOCHONDRIAL"/>
    <property type="match status" value="1"/>
</dbReference>
<dbReference type="Pfam" id="PF00571">
    <property type="entry name" value="CBS"/>
    <property type="match status" value="2"/>
</dbReference>
<accession>A0ABV8JTY8</accession>
<feature type="domain" description="CBS" evidence="4">
    <location>
        <begin position="172"/>
        <end position="228"/>
    </location>
</feature>
<dbReference type="SUPFAM" id="SSF51206">
    <property type="entry name" value="cAMP-binding domain-like"/>
    <property type="match status" value="1"/>
</dbReference>
<dbReference type="Gene3D" id="3.30.460.10">
    <property type="entry name" value="Beta Polymerase, domain 2"/>
    <property type="match status" value="1"/>
</dbReference>
<dbReference type="InterPro" id="IPR043519">
    <property type="entry name" value="NT_sf"/>
</dbReference>
<evidence type="ECO:0000313" key="6">
    <source>
        <dbReference type="Proteomes" id="UP001595814"/>
    </source>
</evidence>